<dbReference type="STRING" id="56107.Cylst_6026"/>
<protein>
    <submittedName>
        <fullName evidence="6">Transposase, IS605 OrfB family, central region</fullName>
    </submittedName>
</protein>
<gene>
    <name evidence="6" type="ORF">Cylst_6026</name>
</gene>
<keyword evidence="4" id="KW-0233">DNA recombination</keyword>
<reference evidence="6 7" key="1">
    <citation type="submission" date="2012-06" db="EMBL/GenBank/DDBJ databases">
        <title>Finished chromosome of genome of Cylindrospermum stagnale PCC 7417.</title>
        <authorList>
            <consortium name="US DOE Joint Genome Institute"/>
            <person name="Gugger M."/>
            <person name="Coursin T."/>
            <person name="Rippka R."/>
            <person name="Tandeau De Marsac N."/>
            <person name="Huntemann M."/>
            <person name="Wei C.-L."/>
            <person name="Han J."/>
            <person name="Detter J.C."/>
            <person name="Han C."/>
            <person name="Tapia R."/>
            <person name="Chen A."/>
            <person name="Kyrpides N."/>
            <person name="Mavromatis K."/>
            <person name="Markowitz V."/>
            <person name="Szeto E."/>
            <person name="Ivanova N."/>
            <person name="Pagani I."/>
            <person name="Pati A."/>
            <person name="Goodwin L."/>
            <person name="Nordberg H.P."/>
            <person name="Cantor M.N."/>
            <person name="Hua S.X."/>
            <person name="Woyke T."/>
            <person name="Kerfeld C.A."/>
        </authorList>
    </citation>
    <scope>NUCLEOTIDE SEQUENCE [LARGE SCALE GENOMIC DNA]</scope>
    <source>
        <strain evidence="6 7">PCC 7417</strain>
    </source>
</reference>
<evidence type="ECO:0000256" key="2">
    <source>
        <dbReference type="ARBA" id="ARBA00022578"/>
    </source>
</evidence>
<keyword evidence="3" id="KW-0238">DNA-binding</keyword>
<dbReference type="Pfam" id="PF01385">
    <property type="entry name" value="OrfB_IS605"/>
    <property type="match status" value="1"/>
</dbReference>
<dbReference type="GO" id="GO:0006310">
    <property type="term" value="P:DNA recombination"/>
    <property type="evidence" value="ECO:0007669"/>
    <property type="project" value="UniProtKB-KW"/>
</dbReference>
<dbReference type="GO" id="GO:0032196">
    <property type="term" value="P:transposition"/>
    <property type="evidence" value="ECO:0007669"/>
    <property type="project" value="UniProtKB-KW"/>
</dbReference>
<keyword evidence="2" id="KW-0815">Transposition</keyword>
<keyword evidence="7" id="KW-1185">Reference proteome</keyword>
<evidence type="ECO:0000259" key="5">
    <source>
        <dbReference type="Pfam" id="PF01385"/>
    </source>
</evidence>
<dbReference type="InterPro" id="IPR010095">
    <property type="entry name" value="Cas12f1-like_TNB"/>
</dbReference>
<comment type="similarity">
    <text evidence="1">In the C-terminal section; belongs to the transposase 35 family.</text>
</comment>
<dbReference type="GO" id="GO:0003677">
    <property type="term" value="F:DNA binding"/>
    <property type="evidence" value="ECO:0007669"/>
    <property type="project" value="UniProtKB-KW"/>
</dbReference>
<accession>K9X7B7</accession>
<evidence type="ECO:0000256" key="4">
    <source>
        <dbReference type="ARBA" id="ARBA00023172"/>
    </source>
</evidence>
<evidence type="ECO:0000313" key="7">
    <source>
        <dbReference type="Proteomes" id="UP000010475"/>
    </source>
</evidence>
<dbReference type="NCBIfam" id="NF040570">
    <property type="entry name" value="guided_TnpB"/>
    <property type="match status" value="1"/>
</dbReference>
<dbReference type="HOGENOM" id="CLU_032903_16_0_3"/>
<dbReference type="InterPro" id="IPR001959">
    <property type="entry name" value="Transposase"/>
</dbReference>
<evidence type="ECO:0000313" key="6">
    <source>
        <dbReference type="EMBL" id="AFZ27999.1"/>
    </source>
</evidence>
<dbReference type="NCBIfam" id="TIGR01766">
    <property type="entry name" value="IS200/IS605 family accessory protein TnpB-like domain"/>
    <property type="match status" value="1"/>
</dbReference>
<dbReference type="KEGG" id="csg:Cylst_6026"/>
<dbReference type="AlphaFoldDB" id="K9X7B7"/>
<dbReference type="RefSeq" id="WP_015211232.1">
    <property type="nucleotide sequence ID" value="NC_019757.1"/>
</dbReference>
<sequence length="443" mass="49802">MLLVAKKQKSIGVQQVLLSPDNETKALLEYLCQQSGKLYNSGVYFARQTFFKTGKLLTGKFDLVYEPTVSKTLVAQSMPSTPMQQTLMSVAEGFKSFKELRSLYLQGNLHFLPKLPNYLKSAKLFKVAYPNSGGQKPTLVNGQLRFSLGLTVKRWFGVSEFFLPMPSNLDYSKVKEFTILPKNGAFYLEMSYQIEGHEPELDINQALSIDLGTADNLAACVDTLGNSLLIDARVMKAMNQLWNKKVSTRKEGKPESYWDNWLDRVTRKRNHQMRDGINKAAKLIINHCLKYGIGTLLIGWNEGFKSNANMGKINNQKFVQMPLGKLKTRLMQLCDLHGIRFQETEEAYTSIASFLDGDSLPKYGEKPVGWKASGERIKRGLYKSGNSSIVNADLNGSANILRKVASNLSLDLGLLGRRCLTNAARVRLWILPKYTLSAESQRL</sequence>
<evidence type="ECO:0000256" key="1">
    <source>
        <dbReference type="ARBA" id="ARBA00008761"/>
    </source>
</evidence>
<feature type="domain" description="Probable transposase IS891/IS1136/IS1341" evidence="5">
    <location>
        <begin position="191"/>
        <end position="299"/>
    </location>
</feature>
<dbReference type="EMBL" id="CP003642">
    <property type="protein sequence ID" value="AFZ27999.1"/>
    <property type="molecule type" value="Genomic_DNA"/>
</dbReference>
<name>K9X7B7_9NOST</name>
<dbReference type="PATRIC" id="fig|56107.3.peg.6622"/>
<evidence type="ECO:0000256" key="3">
    <source>
        <dbReference type="ARBA" id="ARBA00023125"/>
    </source>
</evidence>
<organism evidence="6 7">
    <name type="scientific">Cylindrospermum stagnale PCC 7417</name>
    <dbReference type="NCBI Taxonomy" id="56107"/>
    <lineage>
        <taxon>Bacteria</taxon>
        <taxon>Bacillati</taxon>
        <taxon>Cyanobacteriota</taxon>
        <taxon>Cyanophyceae</taxon>
        <taxon>Nostocales</taxon>
        <taxon>Nostocaceae</taxon>
        <taxon>Cylindrospermum</taxon>
    </lineage>
</organism>
<dbReference type="Proteomes" id="UP000010475">
    <property type="component" value="Chromosome"/>
</dbReference>
<dbReference type="eggNOG" id="COG0675">
    <property type="taxonomic scope" value="Bacteria"/>
</dbReference>
<proteinExistence type="inferred from homology"/>